<feature type="transmembrane region" description="Helical" evidence="7">
    <location>
        <begin position="340"/>
        <end position="362"/>
    </location>
</feature>
<feature type="transmembrane region" description="Helical" evidence="7">
    <location>
        <begin position="99"/>
        <end position="126"/>
    </location>
</feature>
<keyword evidence="5 7" id="KW-1133">Transmembrane helix</keyword>
<feature type="transmembrane region" description="Helical" evidence="7">
    <location>
        <begin position="165"/>
        <end position="185"/>
    </location>
</feature>
<dbReference type="PANTHER" id="PTHR23513">
    <property type="entry name" value="INTEGRAL MEMBRANE EFFLUX PROTEIN-RELATED"/>
    <property type="match status" value="1"/>
</dbReference>
<reference evidence="9 10" key="1">
    <citation type="submission" date="2017-03" db="EMBL/GenBank/DDBJ databases">
        <title>Genome sequence of Clostridium oryzae DSM 28571.</title>
        <authorList>
            <person name="Poehlein A."/>
            <person name="Daniel R."/>
        </authorList>
    </citation>
    <scope>NUCLEOTIDE SEQUENCE [LARGE SCALE GENOMIC DNA]</scope>
    <source>
        <strain evidence="9 10">DSM 28571</strain>
    </source>
</reference>
<accession>A0A1V4IPZ7</accession>
<dbReference type="Pfam" id="PF07690">
    <property type="entry name" value="MFS_1"/>
    <property type="match status" value="1"/>
</dbReference>
<dbReference type="InterPro" id="IPR011701">
    <property type="entry name" value="MFS"/>
</dbReference>
<dbReference type="Gene3D" id="1.20.1250.20">
    <property type="entry name" value="MFS general substrate transporter like domains"/>
    <property type="match status" value="1"/>
</dbReference>
<feature type="transmembrane region" description="Helical" evidence="7">
    <location>
        <begin position="221"/>
        <end position="243"/>
    </location>
</feature>
<keyword evidence="10" id="KW-1185">Reference proteome</keyword>
<dbReference type="EMBL" id="MZGV01000017">
    <property type="protein sequence ID" value="OPJ62121.1"/>
    <property type="molecule type" value="Genomic_DNA"/>
</dbReference>
<dbReference type="OrthoDB" id="9763297at2"/>
<dbReference type="GO" id="GO:0022857">
    <property type="term" value="F:transmembrane transporter activity"/>
    <property type="evidence" value="ECO:0007669"/>
    <property type="project" value="InterPro"/>
</dbReference>
<feature type="transmembrane region" description="Helical" evidence="7">
    <location>
        <begin position="258"/>
        <end position="277"/>
    </location>
</feature>
<dbReference type="PANTHER" id="PTHR23513:SF6">
    <property type="entry name" value="MAJOR FACILITATOR SUPERFAMILY ASSOCIATED DOMAIN-CONTAINING PROTEIN"/>
    <property type="match status" value="1"/>
</dbReference>
<feature type="transmembrane region" description="Helical" evidence="7">
    <location>
        <begin position="12"/>
        <end position="31"/>
    </location>
</feature>
<dbReference type="CDD" id="cd06173">
    <property type="entry name" value="MFS_MefA_like"/>
    <property type="match status" value="1"/>
</dbReference>
<dbReference type="AlphaFoldDB" id="A0A1V4IPZ7"/>
<evidence type="ECO:0000256" key="5">
    <source>
        <dbReference type="ARBA" id="ARBA00022989"/>
    </source>
</evidence>
<comment type="caution">
    <text evidence="9">The sequence shown here is derived from an EMBL/GenBank/DDBJ whole genome shotgun (WGS) entry which is preliminary data.</text>
</comment>
<name>A0A1V4IPZ7_9CLOT</name>
<sequence length="399" mass="43902">MNKLYKNSNLIIYLVGIFVSGIGTKLTTIALSDKVLKLTGNDFNVSLVFMLQSLPILILGMAAGNIIDKKNKKQTFILMNVIFAITSFTFSLTNNSIMIFAILLINGIIQAFYIPCGTSLMPLLVNKENLSEANGLKMSINGIVMIAGYAFAGILVSFIGNNMAFIIDAISFVSIALIFNFLKIINKDTDISKNSTDKESIKRDFLAGWEFVKNNSIIRSIFFIDLIVTFIISMQSPLTYIFVEKYLGGRILMAQRTGFLFSFAGIGTILGGLLLVKFKHENKLLLLTASLVFDSIIVIIFSLNKYFPASLLLYGCMGVVGAFNGGILQTVLQEKTPESILGRVSGFISSIIEPASMLSLLIGGVCSNLIEVKWVFIIGSLLELGTGLFFLTFYFRKQN</sequence>
<evidence type="ECO:0000259" key="8">
    <source>
        <dbReference type="PROSITE" id="PS50850"/>
    </source>
</evidence>
<comment type="subcellular location">
    <subcellularLocation>
        <location evidence="1">Cell membrane</location>
        <topology evidence="1">Multi-pass membrane protein</topology>
    </subcellularLocation>
</comment>
<feature type="domain" description="Major facilitator superfamily (MFS) profile" evidence="8">
    <location>
        <begin position="9"/>
        <end position="398"/>
    </location>
</feature>
<keyword evidence="2" id="KW-0813">Transport</keyword>
<keyword evidence="6 7" id="KW-0472">Membrane</keyword>
<dbReference type="InterPro" id="IPR036259">
    <property type="entry name" value="MFS_trans_sf"/>
</dbReference>
<evidence type="ECO:0000313" key="10">
    <source>
        <dbReference type="Proteomes" id="UP000190080"/>
    </source>
</evidence>
<evidence type="ECO:0000313" key="9">
    <source>
        <dbReference type="EMBL" id="OPJ62121.1"/>
    </source>
</evidence>
<dbReference type="GO" id="GO:0005886">
    <property type="term" value="C:plasma membrane"/>
    <property type="evidence" value="ECO:0007669"/>
    <property type="project" value="UniProtKB-SubCell"/>
</dbReference>
<dbReference type="Proteomes" id="UP000190080">
    <property type="component" value="Unassembled WGS sequence"/>
</dbReference>
<organism evidence="9 10">
    <name type="scientific">Clostridium oryzae</name>
    <dbReference type="NCBI Taxonomy" id="1450648"/>
    <lineage>
        <taxon>Bacteria</taxon>
        <taxon>Bacillati</taxon>
        <taxon>Bacillota</taxon>
        <taxon>Clostridia</taxon>
        <taxon>Eubacteriales</taxon>
        <taxon>Clostridiaceae</taxon>
        <taxon>Clostridium</taxon>
    </lineage>
</organism>
<evidence type="ECO:0000256" key="1">
    <source>
        <dbReference type="ARBA" id="ARBA00004651"/>
    </source>
</evidence>
<dbReference type="InterPro" id="IPR020846">
    <property type="entry name" value="MFS_dom"/>
</dbReference>
<evidence type="ECO:0000256" key="3">
    <source>
        <dbReference type="ARBA" id="ARBA00022475"/>
    </source>
</evidence>
<gene>
    <name evidence="9" type="primary">entS_2</name>
    <name evidence="9" type="ORF">CLORY_19440</name>
</gene>
<feature type="transmembrane region" description="Helical" evidence="7">
    <location>
        <begin position="43"/>
        <end position="63"/>
    </location>
</feature>
<dbReference type="RefSeq" id="WP_079423736.1">
    <property type="nucleotide sequence ID" value="NZ_MZGV01000017.1"/>
</dbReference>
<proteinExistence type="predicted"/>
<dbReference type="STRING" id="1450648.CLORY_19440"/>
<dbReference type="PROSITE" id="PS50850">
    <property type="entry name" value="MFS"/>
    <property type="match status" value="1"/>
</dbReference>
<feature type="transmembrane region" description="Helical" evidence="7">
    <location>
        <begin position="374"/>
        <end position="395"/>
    </location>
</feature>
<feature type="transmembrane region" description="Helical" evidence="7">
    <location>
        <begin position="284"/>
        <end position="303"/>
    </location>
</feature>
<keyword evidence="4 7" id="KW-0812">Transmembrane</keyword>
<evidence type="ECO:0000256" key="6">
    <source>
        <dbReference type="ARBA" id="ARBA00023136"/>
    </source>
</evidence>
<dbReference type="SUPFAM" id="SSF103473">
    <property type="entry name" value="MFS general substrate transporter"/>
    <property type="match status" value="1"/>
</dbReference>
<feature type="transmembrane region" description="Helical" evidence="7">
    <location>
        <begin position="138"/>
        <end position="159"/>
    </location>
</feature>
<keyword evidence="3" id="KW-1003">Cell membrane</keyword>
<evidence type="ECO:0000256" key="7">
    <source>
        <dbReference type="SAM" id="Phobius"/>
    </source>
</evidence>
<evidence type="ECO:0000256" key="4">
    <source>
        <dbReference type="ARBA" id="ARBA00022692"/>
    </source>
</evidence>
<protein>
    <submittedName>
        <fullName evidence="9">Enterobactin exporter EntS</fullName>
    </submittedName>
</protein>
<feature type="transmembrane region" description="Helical" evidence="7">
    <location>
        <begin position="309"/>
        <end position="328"/>
    </location>
</feature>
<evidence type="ECO:0000256" key="2">
    <source>
        <dbReference type="ARBA" id="ARBA00022448"/>
    </source>
</evidence>
<feature type="transmembrane region" description="Helical" evidence="7">
    <location>
        <begin position="75"/>
        <end position="93"/>
    </location>
</feature>